<keyword evidence="5" id="KW-0653">Protein transport</keyword>
<feature type="region of interest" description="Disordered" evidence="7">
    <location>
        <begin position="88"/>
        <end position="120"/>
    </location>
</feature>
<gene>
    <name evidence="10" type="ORF">C2G38_784287</name>
</gene>
<evidence type="ECO:0000256" key="7">
    <source>
        <dbReference type="SAM" id="MobiDB-lite"/>
    </source>
</evidence>
<organism evidence="10 11">
    <name type="scientific">Gigaspora rosea</name>
    <dbReference type="NCBI Taxonomy" id="44941"/>
    <lineage>
        <taxon>Eukaryota</taxon>
        <taxon>Fungi</taxon>
        <taxon>Fungi incertae sedis</taxon>
        <taxon>Mucoromycota</taxon>
        <taxon>Glomeromycotina</taxon>
        <taxon>Glomeromycetes</taxon>
        <taxon>Diversisporales</taxon>
        <taxon>Gigasporaceae</taxon>
        <taxon>Gigaspora</taxon>
    </lineage>
</organism>
<keyword evidence="8" id="KW-0472">Membrane</keyword>
<keyword evidence="8" id="KW-0812">Transmembrane</keyword>
<evidence type="ECO:0000259" key="9">
    <source>
        <dbReference type="Pfam" id="PF18388"/>
    </source>
</evidence>
<dbReference type="InterPro" id="IPR039362">
    <property type="entry name" value="ATG29_sf"/>
</dbReference>
<dbReference type="GO" id="GO:0000407">
    <property type="term" value="C:phagophore assembly site"/>
    <property type="evidence" value="ECO:0007669"/>
    <property type="project" value="UniProtKB-SubCell"/>
</dbReference>
<feature type="transmembrane region" description="Helical" evidence="8">
    <location>
        <begin position="171"/>
        <end position="190"/>
    </location>
</feature>
<keyword evidence="11" id="KW-1185">Reference proteome</keyword>
<dbReference type="Pfam" id="PF18388">
    <property type="entry name" value="ATG29_N"/>
    <property type="match status" value="1"/>
</dbReference>
<dbReference type="OrthoDB" id="21072at2759"/>
<feature type="compositionally biased region" description="Polar residues" evidence="7">
    <location>
        <begin position="136"/>
        <end position="148"/>
    </location>
</feature>
<feature type="compositionally biased region" description="Low complexity" evidence="7">
    <location>
        <begin position="88"/>
        <end position="104"/>
    </location>
</feature>
<evidence type="ECO:0000256" key="8">
    <source>
        <dbReference type="SAM" id="Phobius"/>
    </source>
</evidence>
<evidence type="ECO:0000256" key="5">
    <source>
        <dbReference type="ARBA" id="ARBA00022927"/>
    </source>
</evidence>
<dbReference type="InterPro" id="IPR039113">
    <property type="entry name" value="ATG29"/>
</dbReference>
<comment type="caution">
    <text evidence="10">The sequence shown here is derived from an EMBL/GenBank/DDBJ whole genome shotgun (WGS) entry which is preliminary data.</text>
</comment>
<dbReference type="Proteomes" id="UP000266673">
    <property type="component" value="Unassembled WGS sequence"/>
</dbReference>
<evidence type="ECO:0000313" key="11">
    <source>
        <dbReference type="Proteomes" id="UP000266673"/>
    </source>
</evidence>
<proteinExistence type="inferred from homology"/>
<reference evidence="10 11" key="1">
    <citation type="submission" date="2018-06" db="EMBL/GenBank/DDBJ databases">
        <title>Comparative genomics reveals the genomic features of Rhizophagus irregularis, R. cerebriforme, R. diaphanum and Gigaspora rosea, and their symbiotic lifestyle signature.</title>
        <authorList>
            <person name="Morin E."/>
            <person name="San Clemente H."/>
            <person name="Chen E.C.H."/>
            <person name="De La Providencia I."/>
            <person name="Hainaut M."/>
            <person name="Kuo A."/>
            <person name="Kohler A."/>
            <person name="Murat C."/>
            <person name="Tang N."/>
            <person name="Roy S."/>
            <person name="Loubradou J."/>
            <person name="Henrissat B."/>
            <person name="Grigoriev I.V."/>
            <person name="Corradi N."/>
            <person name="Roux C."/>
            <person name="Martin F.M."/>
        </authorList>
    </citation>
    <scope>NUCLEOTIDE SEQUENCE [LARGE SCALE GENOMIC DNA]</scope>
    <source>
        <strain evidence="10 11">DAOM 194757</strain>
    </source>
</reference>
<feature type="domain" description="Atg29 N-terminal" evidence="9">
    <location>
        <begin position="8"/>
        <end position="57"/>
    </location>
</feature>
<keyword evidence="6" id="KW-0072">Autophagy</keyword>
<evidence type="ECO:0000256" key="2">
    <source>
        <dbReference type="ARBA" id="ARBA00010082"/>
    </source>
</evidence>
<sequence length="191" mass="21495">MSSEQLLHVVIRIPYKRPPGFVEPPSIIWTEEMEQRLWEILAQKNIDWNSASQLLNVPVPYLLRHAAFLYETQLRGVQMQLRRGEALSSSNISGSPGNRNRSSSLIDTGSPRPLSALSSVSKEQFVSSRAAYASSQDMMRTGSNTSLSDGKKLASGSTSSSITVTQSLNEGMNFFFLFYVFKYFPFLFVYY</sequence>
<evidence type="ECO:0000256" key="6">
    <source>
        <dbReference type="ARBA" id="ARBA00023006"/>
    </source>
</evidence>
<accession>A0A397U8E1</accession>
<dbReference type="AlphaFoldDB" id="A0A397U8E1"/>
<evidence type="ECO:0000256" key="1">
    <source>
        <dbReference type="ARBA" id="ARBA00004329"/>
    </source>
</evidence>
<evidence type="ECO:0000256" key="4">
    <source>
        <dbReference type="ARBA" id="ARBA00022448"/>
    </source>
</evidence>
<dbReference type="EMBL" id="QKWP01002420">
    <property type="protein sequence ID" value="RIB03396.1"/>
    <property type="molecule type" value="Genomic_DNA"/>
</dbReference>
<comment type="subcellular location">
    <subcellularLocation>
        <location evidence="1">Preautophagosomal structure</location>
    </subcellularLocation>
</comment>
<dbReference type="GO" id="GO:0000045">
    <property type="term" value="P:autophagosome assembly"/>
    <property type="evidence" value="ECO:0007669"/>
    <property type="project" value="InterPro"/>
</dbReference>
<keyword evidence="4" id="KW-0813">Transport</keyword>
<feature type="region of interest" description="Disordered" evidence="7">
    <location>
        <begin position="136"/>
        <end position="157"/>
    </location>
</feature>
<dbReference type="PANTHER" id="PTHR40012">
    <property type="entry name" value="AUTOPHAGY-RELATED PROTEIN 29"/>
    <property type="match status" value="1"/>
</dbReference>
<evidence type="ECO:0000313" key="10">
    <source>
        <dbReference type="EMBL" id="RIB03396.1"/>
    </source>
</evidence>
<dbReference type="STRING" id="44941.A0A397U8E1"/>
<dbReference type="InterPro" id="IPR040666">
    <property type="entry name" value="Atg29_N"/>
</dbReference>
<dbReference type="Gene3D" id="1.10.10.2570">
    <property type="match status" value="1"/>
</dbReference>
<comment type="similarity">
    <text evidence="2">Belongs to the ATG29 family.</text>
</comment>
<evidence type="ECO:0000256" key="3">
    <source>
        <dbReference type="ARBA" id="ARBA00013784"/>
    </source>
</evidence>
<keyword evidence="8" id="KW-1133">Transmembrane helix</keyword>
<dbReference type="PANTHER" id="PTHR40012:SF1">
    <property type="entry name" value="AUTOPHAGY-RELATED PROTEIN 29"/>
    <property type="match status" value="1"/>
</dbReference>
<name>A0A397U8E1_9GLOM</name>
<protein>
    <recommendedName>
        <fullName evidence="3">Autophagy-related protein 29</fullName>
    </recommendedName>
</protein>
<dbReference type="GO" id="GO:0015031">
    <property type="term" value="P:protein transport"/>
    <property type="evidence" value="ECO:0007669"/>
    <property type="project" value="UniProtKB-KW"/>
</dbReference>